<evidence type="ECO:0000259" key="2">
    <source>
        <dbReference type="SMART" id="SM00635"/>
    </source>
</evidence>
<evidence type="ECO:0000256" key="1">
    <source>
        <dbReference type="SAM" id="SignalP"/>
    </source>
</evidence>
<feature type="chain" id="PRO_5016055645" description="BIG2 domain-containing protein" evidence="1">
    <location>
        <begin position="31"/>
        <end position="458"/>
    </location>
</feature>
<keyword evidence="1" id="KW-0732">Signal</keyword>
<dbReference type="Pfam" id="PF02368">
    <property type="entry name" value="Big_2"/>
    <property type="match status" value="1"/>
</dbReference>
<reference evidence="3" key="1">
    <citation type="submission" date="2018-06" db="EMBL/GenBank/DDBJ databases">
        <title>Paenibacillus xerothermodurans sp. nov. an extremely dry heat resistant spore forming bacterium isolated from the soil of Cape Canaveral, Florida.</title>
        <authorList>
            <person name="Seuylemezian A."/>
            <person name="Kaur N."/>
            <person name="Patil P."/>
            <person name="Patil P."/>
            <person name="Mayilraj S."/>
            <person name="Vaishampayan P."/>
        </authorList>
    </citation>
    <scope>NUCLEOTIDE SEQUENCE [LARGE SCALE GENOMIC DNA]</scope>
    <source>
        <strain evidence="3">ATCC 27380</strain>
    </source>
</reference>
<dbReference type="SUPFAM" id="SSF49373">
    <property type="entry name" value="Invasin/intimin cell-adhesion fragments"/>
    <property type="match status" value="1"/>
</dbReference>
<dbReference type="Proteomes" id="UP000214746">
    <property type="component" value="Unassembled WGS sequence"/>
</dbReference>
<dbReference type="Gene3D" id="2.60.40.1080">
    <property type="match status" value="1"/>
</dbReference>
<protein>
    <recommendedName>
        <fullName evidence="2">BIG2 domain-containing protein</fullName>
    </recommendedName>
</protein>
<dbReference type="InterPro" id="IPR003343">
    <property type="entry name" value="Big_2"/>
</dbReference>
<dbReference type="PANTHER" id="PTHR42754">
    <property type="entry name" value="ENDOGLUCANASE"/>
    <property type="match status" value="1"/>
</dbReference>
<keyword evidence="4" id="KW-1185">Reference proteome</keyword>
<dbReference type="AlphaFoldDB" id="A0A2W1P3G2"/>
<organism evidence="3 4">
    <name type="scientific">Paenibacillus xerothermodurans</name>
    <dbReference type="NCBI Taxonomy" id="1977292"/>
    <lineage>
        <taxon>Bacteria</taxon>
        <taxon>Bacillati</taxon>
        <taxon>Bacillota</taxon>
        <taxon>Bacilli</taxon>
        <taxon>Bacillales</taxon>
        <taxon>Paenibacillaceae</taxon>
        <taxon>Paenibacillus</taxon>
    </lineage>
</organism>
<dbReference type="EMBL" id="NHRJ02000002">
    <property type="protein sequence ID" value="PZE21708.1"/>
    <property type="molecule type" value="Genomic_DNA"/>
</dbReference>
<name>A0A2W1P3G2_PAEXE</name>
<sequence length="458" mass="49501">MNKQLWKKRWLAGALTFALTTGWSAGSAAAAVAVPHVEWEKTYDHVPGEAQSTEDGGYIMIGEPQFTHPDSFVKTDAGGKVEWAKPMHGHTIAATQDGGYITGEGGGTKVDPTFTVRKTDAVGTVQWTSTLKGNVIKYMTQIRQTRDGGFIFIGYDSVVKLDQSGQVAWRKASDDFYNLESVEQTADGGYVLGSGNSNGLHLWKLDEMGNITWTRSYLASGKGNALTGAGHAAQTPDGGYAIAGNKDGQFVLIKTDATGRSQWSKTYGTERDEYIASLRVTRDGGYLLGGYALTRKLNYRQMYENVVIQTDSAGRELWSRVMDDGNAQTETMMEQAFPTPDGGVAVYGRKTTYSPQGAYQQSSAQLIKLSPGSPSPAAGLRLDSEEYSVIVGGQLDTVVTATYGGQKRDVTKYTQFKVDNGDIVSVDAAGNITGLKYGQTVLTATYNNLEARATVYVY</sequence>
<evidence type="ECO:0000313" key="3">
    <source>
        <dbReference type="EMBL" id="PZE21708.1"/>
    </source>
</evidence>
<accession>A0A2W1P3G2</accession>
<gene>
    <name evidence="3" type="ORF">CBW46_004630</name>
</gene>
<dbReference type="OrthoDB" id="2540070at2"/>
<dbReference type="InterPro" id="IPR008964">
    <property type="entry name" value="Invasin/intimin_cell_adhesion"/>
</dbReference>
<proteinExistence type="predicted"/>
<evidence type="ECO:0000313" key="4">
    <source>
        <dbReference type="Proteomes" id="UP000214746"/>
    </source>
</evidence>
<comment type="caution">
    <text evidence="3">The sequence shown here is derived from an EMBL/GenBank/DDBJ whole genome shotgun (WGS) entry which is preliminary data.</text>
</comment>
<dbReference type="RefSeq" id="WP_089198850.1">
    <property type="nucleotide sequence ID" value="NZ_NHRJ02000002.1"/>
</dbReference>
<dbReference type="SUPFAM" id="SSF50998">
    <property type="entry name" value="Quinoprotein alcohol dehydrogenase-like"/>
    <property type="match status" value="1"/>
</dbReference>
<feature type="domain" description="BIG2" evidence="2">
    <location>
        <begin position="376"/>
        <end position="456"/>
    </location>
</feature>
<feature type="signal peptide" evidence="1">
    <location>
        <begin position="1"/>
        <end position="30"/>
    </location>
</feature>
<dbReference type="InterPro" id="IPR011047">
    <property type="entry name" value="Quinoprotein_ADH-like_sf"/>
</dbReference>
<dbReference type="SMART" id="SM00635">
    <property type="entry name" value="BID_2"/>
    <property type="match status" value="1"/>
</dbReference>
<dbReference type="PANTHER" id="PTHR42754:SF1">
    <property type="entry name" value="LIPOPROTEIN"/>
    <property type="match status" value="1"/>
</dbReference>